<evidence type="ECO:0000256" key="2">
    <source>
        <dbReference type="ARBA" id="ARBA00023125"/>
    </source>
</evidence>
<evidence type="ECO:0000259" key="6">
    <source>
        <dbReference type="PROSITE" id="PS51005"/>
    </source>
</evidence>
<keyword evidence="1" id="KW-0805">Transcription regulation</keyword>
<reference evidence="7 8" key="1">
    <citation type="journal article" date="2021" name="BMC Genomics">
        <title>Datura genome reveals duplications of psychoactive alkaloid biosynthetic genes and high mutation rate following tissue culture.</title>
        <authorList>
            <person name="Rajewski A."/>
            <person name="Carter-House D."/>
            <person name="Stajich J."/>
            <person name="Litt A."/>
        </authorList>
    </citation>
    <scope>NUCLEOTIDE SEQUENCE [LARGE SCALE GENOMIC DNA]</scope>
    <source>
        <strain evidence="7">AR-01</strain>
    </source>
</reference>
<keyword evidence="8" id="KW-1185">Reference proteome</keyword>
<evidence type="ECO:0000313" key="7">
    <source>
        <dbReference type="EMBL" id="MCD9643715.1"/>
    </source>
</evidence>
<dbReference type="Gene3D" id="2.170.150.80">
    <property type="entry name" value="NAC domain"/>
    <property type="match status" value="1"/>
</dbReference>
<feature type="region of interest" description="Disordered" evidence="5">
    <location>
        <begin position="371"/>
        <end position="395"/>
    </location>
</feature>
<dbReference type="PANTHER" id="PTHR31719">
    <property type="entry name" value="NAC TRANSCRIPTION FACTOR 56"/>
    <property type="match status" value="1"/>
</dbReference>
<organism evidence="7 8">
    <name type="scientific">Datura stramonium</name>
    <name type="common">Jimsonweed</name>
    <name type="synonym">Common thornapple</name>
    <dbReference type="NCBI Taxonomy" id="4076"/>
    <lineage>
        <taxon>Eukaryota</taxon>
        <taxon>Viridiplantae</taxon>
        <taxon>Streptophyta</taxon>
        <taxon>Embryophyta</taxon>
        <taxon>Tracheophyta</taxon>
        <taxon>Spermatophyta</taxon>
        <taxon>Magnoliopsida</taxon>
        <taxon>eudicotyledons</taxon>
        <taxon>Gunneridae</taxon>
        <taxon>Pentapetalae</taxon>
        <taxon>asterids</taxon>
        <taxon>lamiids</taxon>
        <taxon>Solanales</taxon>
        <taxon>Solanaceae</taxon>
        <taxon>Solanoideae</taxon>
        <taxon>Datureae</taxon>
        <taxon>Datura</taxon>
    </lineage>
</organism>
<dbReference type="EMBL" id="JACEIK010003977">
    <property type="protein sequence ID" value="MCD9643715.1"/>
    <property type="molecule type" value="Genomic_DNA"/>
</dbReference>
<gene>
    <name evidence="7" type="ORF">HAX54_031373</name>
</gene>
<sequence>MASSNYEYDRGWKKLLPIGFHFLPTDEELNMYLKLKSCDGNIPPEIFTDLDIYEYEPQQLSGFAENHWDGRMYFFAPLRKKYDNGARIGRTIHSGKGYWKATQSRKNLCKKDNFNKQTACESSFQVAKKEGEGDVIIGTKTSLVYHEYRPKTSTAKKTSWLMLEYRFPIKFDPLPLFNGTNHELTLCVIYYHTKKNDDNQIAMLTQSDDPNIPLQTSINQNLDHSPYTPHQENPYSYPNNFVSNDAPIQQYQPLTSRVTTSSSPQQYQPLINKTADTFERWPVEHSLSQIHIDVATTSTMQPSFPQLPYDVMENLDIFPPIPQNSDFHGFDPSISQYFNFDNFPYIGDEEIGHIPNSNTDFVDQNKLSTLIPQDDQRPSSDNQDHQQLKMKKIKI</sequence>
<protein>
    <recommendedName>
        <fullName evidence="6">NAC domain-containing protein</fullName>
    </recommendedName>
</protein>
<evidence type="ECO:0000313" key="8">
    <source>
        <dbReference type="Proteomes" id="UP000823775"/>
    </source>
</evidence>
<evidence type="ECO:0000256" key="1">
    <source>
        <dbReference type="ARBA" id="ARBA00023015"/>
    </source>
</evidence>
<comment type="caution">
    <text evidence="7">The sequence shown here is derived from an EMBL/GenBank/DDBJ whole genome shotgun (WGS) entry which is preliminary data.</text>
</comment>
<proteinExistence type="predicted"/>
<name>A0ABS8V948_DATST</name>
<feature type="domain" description="NAC" evidence="6">
    <location>
        <begin position="16"/>
        <end position="192"/>
    </location>
</feature>
<dbReference type="SUPFAM" id="SSF101941">
    <property type="entry name" value="NAC domain"/>
    <property type="match status" value="1"/>
</dbReference>
<dbReference type="PROSITE" id="PS51005">
    <property type="entry name" value="NAC"/>
    <property type="match status" value="1"/>
</dbReference>
<evidence type="ECO:0000256" key="3">
    <source>
        <dbReference type="ARBA" id="ARBA00023163"/>
    </source>
</evidence>
<evidence type="ECO:0000256" key="4">
    <source>
        <dbReference type="ARBA" id="ARBA00023242"/>
    </source>
</evidence>
<feature type="compositionally biased region" description="Basic and acidic residues" evidence="5">
    <location>
        <begin position="374"/>
        <end position="387"/>
    </location>
</feature>
<dbReference type="Proteomes" id="UP000823775">
    <property type="component" value="Unassembled WGS sequence"/>
</dbReference>
<accession>A0ABS8V948</accession>
<evidence type="ECO:0000256" key="5">
    <source>
        <dbReference type="SAM" id="MobiDB-lite"/>
    </source>
</evidence>
<dbReference type="PANTHER" id="PTHR31719:SF212">
    <property type="entry name" value="NAC DOMAIN-CONTAINING PROTEIN 72-LIKE"/>
    <property type="match status" value="1"/>
</dbReference>
<keyword evidence="2" id="KW-0238">DNA-binding</keyword>
<dbReference type="Pfam" id="PF02365">
    <property type="entry name" value="NAM"/>
    <property type="match status" value="1"/>
</dbReference>
<dbReference type="InterPro" id="IPR003441">
    <property type="entry name" value="NAC-dom"/>
</dbReference>
<keyword evidence="3" id="KW-0804">Transcription</keyword>
<keyword evidence="4" id="KW-0539">Nucleus</keyword>
<dbReference type="InterPro" id="IPR036093">
    <property type="entry name" value="NAC_dom_sf"/>
</dbReference>